<name>A0ABV8WT09_9BACI</name>
<dbReference type="GO" id="GO:0016301">
    <property type="term" value="F:kinase activity"/>
    <property type="evidence" value="ECO:0007669"/>
    <property type="project" value="UniProtKB-KW"/>
</dbReference>
<dbReference type="EMBL" id="JBHSDT010000004">
    <property type="protein sequence ID" value="MFC4402589.1"/>
    <property type="molecule type" value="Genomic_DNA"/>
</dbReference>
<proteinExistence type="predicted"/>
<keyword evidence="1" id="KW-0808">Transferase</keyword>
<dbReference type="RefSeq" id="WP_390250323.1">
    <property type="nucleotide sequence ID" value="NZ_JBHSDT010000004.1"/>
</dbReference>
<sequence length="187" mass="21985">MIILIGGPSCTGKTNMAQKLLEKYQIPYFSIDHLKMGIYRSDQNCGFTPLDSEEKIAGKLWPVIREMIKTMMENKQNAIMEGCYLLPEQIEALRKQYSNEIISLYLTFSANYIQNHFDSHIIPYRNVIEERGGEEERPIAQFIHEHKKWRGKCLSHNACFFEIQEDYAQEIERVYAYLEEKINEGTY</sequence>
<reference evidence="2" key="1">
    <citation type="journal article" date="2019" name="Int. J. Syst. Evol. Microbiol.">
        <title>The Global Catalogue of Microorganisms (GCM) 10K type strain sequencing project: providing services to taxonomists for standard genome sequencing and annotation.</title>
        <authorList>
            <consortium name="The Broad Institute Genomics Platform"/>
            <consortium name="The Broad Institute Genome Sequencing Center for Infectious Disease"/>
            <person name="Wu L."/>
            <person name="Ma J."/>
        </authorList>
    </citation>
    <scope>NUCLEOTIDE SEQUENCE [LARGE SCALE GENOMIC DNA]</scope>
    <source>
        <strain evidence="2">CCUG 37865</strain>
    </source>
</reference>
<organism evidence="1 2">
    <name type="scientific">Gracilibacillus xinjiangensis</name>
    <dbReference type="NCBI Taxonomy" id="1193282"/>
    <lineage>
        <taxon>Bacteria</taxon>
        <taxon>Bacillati</taxon>
        <taxon>Bacillota</taxon>
        <taxon>Bacilli</taxon>
        <taxon>Bacillales</taxon>
        <taxon>Bacillaceae</taxon>
        <taxon>Gracilibacillus</taxon>
    </lineage>
</organism>
<accession>A0ABV8WT09</accession>
<dbReference type="Proteomes" id="UP001595882">
    <property type="component" value="Unassembled WGS sequence"/>
</dbReference>
<protein>
    <submittedName>
        <fullName evidence="1">2-phosphoglycerate kinase</fullName>
    </submittedName>
</protein>
<dbReference type="SUPFAM" id="SSF52540">
    <property type="entry name" value="P-loop containing nucleoside triphosphate hydrolases"/>
    <property type="match status" value="1"/>
</dbReference>
<dbReference type="InterPro" id="IPR027417">
    <property type="entry name" value="P-loop_NTPase"/>
</dbReference>
<evidence type="ECO:0000313" key="2">
    <source>
        <dbReference type="Proteomes" id="UP001595882"/>
    </source>
</evidence>
<dbReference type="Gene3D" id="3.40.50.300">
    <property type="entry name" value="P-loop containing nucleotide triphosphate hydrolases"/>
    <property type="match status" value="1"/>
</dbReference>
<gene>
    <name evidence="1" type="ORF">ACFOY7_05845</name>
</gene>
<keyword evidence="1" id="KW-0418">Kinase</keyword>
<keyword evidence="2" id="KW-1185">Reference proteome</keyword>
<comment type="caution">
    <text evidence="1">The sequence shown here is derived from an EMBL/GenBank/DDBJ whole genome shotgun (WGS) entry which is preliminary data.</text>
</comment>
<evidence type="ECO:0000313" key="1">
    <source>
        <dbReference type="EMBL" id="MFC4402589.1"/>
    </source>
</evidence>